<keyword evidence="7" id="KW-1185">Reference proteome</keyword>
<feature type="region of interest" description="Disordered" evidence="4">
    <location>
        <begin position="188"/>
        <end position="332"/>
    </location>
</feature>
<evidence type="ECO:0000313" key="7">
    <source>
        <dbReference type="Proteomes" id="UP000807342"/>
    </source>
</evidence>
<evidence type="ECO:0000256" key="3">
    <source>
        <dbReference type="ARBA" id="ARBA00023242"/>
    </source>
</evidence>
<dbReference type="PANTHER" id="PTHR15818">
    <property type="entry name" value="G PATCH AND KOW-CONTAINING"/>
    <property type="match status" value="1"/>
</dbReference>
<dbReference type="GO" id="GO:0005681">
    <property type="term" value="C:spliceosomal complex"/>
    <property type="evidence" value="ECO:0007669"/>
    <property type="project" value="TreeGrafter"/>
</dbReference>
<protein>
    <recommendedName>
        <fullName evidence="5">G-patch domain-containing protein</fullName>
    </recommendedName>
</protein>
<comment type="similarity">
    <text evidence="2">Belongs to the SPP2 family.</text>
</comment>
<dbReference type="Proteomes" id="UP000807342">
    <property type="component" value="Unassembled WGS sequence"/>
</dbReference>
<keyword evidence="3" id="KW-0539">Nucleus</keyword>
<evidence type="ECO:0000259" key="5">
    <source>
        <dbReference type="PROSITE" id="PS50174"/>
    </source>
</evidence>
<accession>A0A9P6C6R7</accession>
<feature type="compositionally biased region" description="Basic and acidic residues" evidence="4">
    <location>
        <begin position="201"/>
        <end position="229"/>
    </location>
</feature>
<dbReference type="OrthoDB" id="5577072at2759"/>
<feature type="compositionally biased region" description="Basic and acidic residues" evidence="4">
    <location>
        <begin position="245"/>
        <end position="332"/>
    </location>
</feature>
<feature type="compositionally biased region" description="Polar residues" evidence="4">
    <location>
        <begin position="16"/>
        <end position="26"/>
    </location>
</feature>
<evidence type="ECO:0000256" key="4">
    <source>
        <dbReference type="SAM" id="MobiDB-lite"/>
    </source>
</evidence>
<reference evidence="6" key="1">
    <citation type="submission" date="2020-11" db="EMBL/GenBank/DDBJ databases">
        <authorList>
            <consortium name="DOE Joint Genome Institute"/>
            <person name="Ahrendt S."/>
            <person name="Riley R."/>
            <person name="Andreopoulos W."/>
            <person name="Labutti K."/>
            <person name="Pangilinan J."/>
            <person name="Ruiz-Duenas F.J."/>
            <person name="Barrasa J.M."/>
            <person name="Sanchez-Garcia M."/>
            <person name="Camarero S."/>
            <person name="Miyauchi S."/>
            <person name="Serrano A."/>
            <person name="Linde D."/>
            <person name="Babiker R."/>
            <person name="Drula E."/>
            <person name="Ayuso-Fernandez I."/>
            <person name="Pacheco R."/>
            <person name="Padilla G."/>
            <person name="Ferreira P."/>
            <person name="Barriuso J."/>
            <person name="Kellner H."/>
            <person name="Castanera R."/>
            <person name="Alfaro M."/>
            <person name="Ramirez L."/>
            <person name="Pisabarro A.G."/>
            <person name="Kuo A."/>
            <person name="Tritt A."/>
            <person name="Lipzen A."/>
            <person name="He G."/>
            <person name="Yan M."/>
            <person name="Ng V."/>
            <person name="Cullen D."/>
            <person name="Martin F."/>
            <person name="Rosso M.-N."/>
            <person name="Henrissat B."/>
            <person name="Hibbett D."/>
            <person name="Martinez A.T."/>
            <person name="Grigoriev I.V."/>
        </authorList>
    </citation>
    <scope>NUCLEOTIDE SEQUENCE</scope>
    <source>
        <strain evidence="6">MF-IS2</strain>
    </source>
</reference>
<evidence type="ECO:0000256" key="2">
    <source>
        <dbReference type="ARBA" id="ARBA00008576"/>
    </source>
</evidence>
<comment type="caution">
    <text evidence="6">The sequence shown here is derived from an EMBL/GenBank/DDBJ whole genome shotgun (WGS) entry which is preliminary data.</text>
</comment>
<dbReference type="InterPro" id="IPR026822">
    <property type="entry name" value="Spp2/MOS2_G-patch"/>
</dbReference>
<dbReference type="InterPro" id="IPR045166">
    <property type="entry name" value="Spp2-like"/>
</dbReference>
<feature type="compositionally biased region" description="Basic and acidic residues" evidence="4">
    <location>
        <begin position="1"/>
        <end position="10"/>
    </location>
</feature>
<feature type="domain" description="G-patch" evidence="5">
    <location>
        <begin position="141"/>
        <end position="187"/>
    </location>
</feature>
<dbReference type="PROSITE" id="PS50174">
    <property type="entry name" value="G_PATCH"/>
    <property type="match status" value="1"/>
</dbReference>
<dbReference type="GO" id="GO:0003676">
    <property type="term" value="F:nucleic acid binding"/>
    <property type="evidence" value="ECO:0007669"/>
    <property type="project" value="InterPro"/>
</dbReference>
<evidence type="ECO:0000313" key="6">
    <source>
        <dbReference type="EMBL" id="KAF9453952.1"/>
    </source>
</evidence>
<proteinExistence type="inferred from homology"/>
<sequence>MKNKDWQELARKRRNAQQYVPTSAKVQTGADGSVGGLGTREIIGTGPILSGLQIGKRVVKVETPDGTSVKEEVVEDVKMEEDISEDEIARRAILAEVNGTAADGTTIDAIPAPVSEGDAYKQDVEELPDVASLDDYARVPVEQFGAAMLRGMGWKEGTAASKNGKGPAQPYLPAARPALLGIGAKELEAFDDGSNKKKGPFRPERKYVPVIKKEREREDTPGSGRERSRSPHRSSRRNSPSANGDKSRNARRRDDDDRKRDCDHDRDEKQDRNKERERERNRGKDKYRERERDRDRYERNDDRRDKDRRRDYDRNLSDRGGRSRDSSRKRDH</sequence>
<dbReference type="GO" id="GO:0000398">
    <property type="term" value="P:mRNA splicing, via spliceosome"/>
    <property type="evidence" value="ECO:0007669"/>
    <property type="project" value="InterPro"/>
</dbReference>
<dbReference type="AlphaFoldDB" id="A0A9P6C6R7"/>
<organism evidence="6 7">
    <name type="scientific">Macrolepiota fuliginosa MF-IS2</name>
    <dbReference type="NCBI Taxonomy" id="1400762"/>
    <lineage>
        <taxon>Eukaryota</taxon>
        <taxon>Fungi</taxon>
        <taxon>Dikarya</taxon>
        <taxon>Basidiomycota</taxon>
        <taxon>Agaricomycotina</taxon>
        <taxon>Agaricomycetes</taxon>
        <taxon>Agaricomycetidae</taxon>
        <taxon>Agaricales</taxon>
        <taxon>Agaricineae</taxon>
        <taxon>Agaricaceae</taxon>
        <taxon>Macrolepiota</taxon>
    </lineage>
</organism>
<dbReference type="PANTHER" id="PTHR15818:SF2">
    <property type="entry name" value="G-PATCH DOMAIN AND KOW MOTIFS-CONTAINING PROTEIN"/>
    <property type="match status" value="1"/>
</dbReference>
<dbReference type="InterPro" id="IPR000467">
    <property type="entry name" value="G_patch_dom"/>
</dbReference>
<feature type="region of interest" description="Disordered" evidence="4">
    <location>
        <begin position="1"/>
        <end position="35"/>
    </location>
</feature>
<gene>
    <name evidence="6" type="ORF">P691DRAFT_798886</name>
</gene>
<dbReference type="Pfam" id="PF12656">
    <property type="entry name" value="G-patch_2"/>
    <property type="match status" value="1"/>
</dbReference>
<comment type="subcellular location">
    <subcellularLocation>
        <location evidence="1">Nucleus</location>
    </subcellularLocation>
</comment>
<evidence type="ECO:0000256" key="1">
    <source>
        <dbReference type="ARBA" id="ARBA00004123"/>
    </source>
</evidence>
<dbReference type="EMBL" id="MU151057">
    <property type="protein sequence ID" value="KAF9453952.1"/>
    <property type="molecule type" value="Genomic_DNA"/>
</dbReference>
<name>A0A9P6C6R7_9AGAR</name>